<evidence type="ECO:0000313" key="2">
    <source>
        <dbReference type="EMBL" id="TVU43492.1"/>
    </source>
</evidence>
<name>A0A5J9W404_9POAL</name>
<evidence type="ECO:0000256" key="1">
    <source>
        <dbReference type="SAM" id="MobiDB-lite"/>
    </source>
</evidence>
<feature type="compositionally biased region" description="Basic and acidic residues" evidence="1">
    <location>
        <begin position="77"/>
        <end position="86"/>
    </location>
</feature>
<feature type="region of interest" description="Disordered" evidence="1">
    <location>
        <begin position="37"/>
        <end position="86"/>
    </location>
</feature>
<reference evidence="2 3" key="1">
    <citation type="journal article" date="2019" name="Sci. Rep.">
        <title>A high-quality genome of Eragrostis curvula grass provides insights into Poaceae evolution and supports new strategies to enhance forage quality.</title>
        <authorList>
            <person name="Carballo J."/>
            <person name="Santos B.A.C.M."/>
            <person name="Zappacosta D."/>
            <person name="Garbus I."/>
            <person name="Selva J.P."/>
            <person name="Gallo C.A."/>
            <person name="Diaz A."/>
            <person name="Albertini E."/>
            <person name="Caccamo M."/>
            <person name="Echenique V."/>
        </authorList>
    </citation>
    <scope>NUCLEOTIDE SEQUENCE [LARGE SCALE GENOMIC DNA]</scope>
    <source>
        <strain evidence="3">cv. Victoria</strain>
        <tissue evidence="2">Leaf</tissue>
    </source>
</reference>
<protein>
    <submittedName>
        <fullName evidence="2">Uncharacterized protein</fullName>
    </submittedName>
</protein>
<sequence>MASIGLPSERNGNLGLIRGPGCQRGDALVSGQQLLSTTAGDAASRQHANGGGRKGRRRRKAAAFAFSAPTHTTGATDRGKQERVPHGRELGCTTYLYERK</sequence>
<feature type="non-terminal residue" evidence="2">
    <location>
        <position position="1"/>
    </location>
</feature>
<proteinExistence type="predicted"/>
<gene>
    <name evidence="2" type="ORF">EJB05_09968</name>
</gene>
<dbReference type="EMBL" id="RWGY01000005">
    <property type="protein sequence ID" value="TVU43492.1"/>
    <property type="molecule type" value="Genomic_DNA"/>
</dbReference>
<evidence type="ECO:0000313" key="3">
    <source>
        <dbReference type="Proteomes" id="UP000324897"/>
    </source>
</evidence>
<dbReference type="Proteomes" id="UP000324897">
    <property type="component" value="Unassembled WGS sequence"/>
</dbReference>
<keyword evidence="3" id="KW-1185">Reference proteome</keyword>
<comment type="caution">
    <text evidence="2">The sequence shown here is derived from an EMBL/GenBank/DDBJ whole genome shotgun (WGS) entry which is preliminary data.</text>
</comment>
<organism evidence="2 3">
    <name type="scientific">Eragrostis curvula</name>
    <name type="common">weeping love grass</name>
    <dbReference type="NCBI Taxonomy" id="38414"/>
    <lineage>
        <taxon>Eukaryota</taxon>
        <taxon>Viridiplantae</taxon>
        <taxon>Streptophyta</taxon>
        <taxon>Embryophyta</taxon>
        <taxon>Tracheophyta</taxon>
        <taxon>Spermatophyta</taxon>
        <taxon>Magnoliopsida</taxon>
        <taxon>Liliopsida</taxon>
        <taxon>Poales</taxon>
        <taxon>Poaceae</taxon>
        <taxon>PACMAD clade</taxon>
        <taxon>Chloridoideae</taxon>
        <taxon>Eragrostideae</taxon>
        <taxon>Eragrostidinae</taxon>
        <taxon>Eragrostis</taxon>
    </lineage>
</organism>
<dbReference type="Gramene" id="TVU43492">
    <property type="protein sequence ID" value="TVU43492"/>
    <property type="gene ID" value="EJB05_09968"/>
</dbReference>
<accession>A0A5J9W404</accession>
<dbReference type="AlphaFoldDB" id="A0A5J9W404"/>